<feature type="compositionally biased region" description="Basic and acidic residues" evidence="4">
    <location>
        <begin position="124"/>
        <end position="138"/>
    </location>
</feature>
<evidence type="ECO:0000256" key="1">
    <source>
        <dbReference type="ARBA" id="ARBA00006640"/>
    </source>
</evidence>
<dbReference type="GO" id="GO:0003735">
    <property type="term" value="F:structural constituent of ribosome"/>
    <property type="evidence" value="ECO:0007669"/>
    <property type="project" value="InterPro"/>
</dbReference>
<reference evidence="5" key="1">
    <citation type="journal article" date="2015" name="Nature">
        <title>Complex archaea that bridge the gap between prokaryotes and eukaryotes.</title>
        <authorList>
            <person name="Spang A."/>
            <person name="Saw J.H."/>
            <person name="Jorgensen S.L."/>
            <person name="Zaremba-Niedzwiedzka K."/>
            <person name="Martijn J."/>
            <person name="Lind A.E."/>
            <person name="van Eijk R."/>
            <person name="Schleper C."/>
            <person name="Guy L."/>
            <person name="Ettema T.J."/>
        </authorList>
    </citation>
    <scope>NUCLEOTIDE SEQUENCE</scope>
</reference>
<feature type="region of interest" description="Disordered" evidence="4">
    <location>
        <begin position="59"/>
        <end position="170"/>
    </location>
</feature>
<proteinExistence type="inferred from homology"/>
<feature type="compositionally biased region" description="Polar residues" evidence="4">
    <location>
        <begin position="139"/>
        <end position="163"/>
    </location>
</feature>
<keyword evidence="3" id="KW-0687">Ribonucleoprotein</keyword>
<dbReference type="Gene3D" id="1.20.5.1150">
    <property type="entry name" value="Ribosomal protein S8"/>
    <property type="match status" value="1"/>
</dbReference>
<comment type="caution">
    <text evidence="5">The sequence shown here is derived from an EMBL/GenBank/DDBJ whole genome shotgun (WGS) entry which is preliminary data.</text>
</comment>
<gene>
    <name evidence="5" type="ORF">LCGC14_1483170</name>
</gene>
<organism evidence="5">
    <name type="scientific">marine sediment metagenome</name>
    <dbReference type="NCBI Taxonomy" id="412755"/>
    <lineage>
        <taxon>unclassified sequences</taxon>
        <taxon>metagenomes</taxon>
        <taxon>ecological metagenomes</taxon>
    </lineage>
</organism>
<dbReference type="HAMAP" id="MF_00358">
    <property type="entry name" value="Ribosomal_bS21"/>
    <property type="match status" value="1"/>
</dbReference>
<feature type="compositionally biased region" description="Basic residues" evidence="4">
    <location>
        <begin position="71"/>
        <end position="98"/>
    </location>
</feature>
<dbReference type="InterPro" id="IPR038380">
    <property type="entry name" value="Ribosomal_bS21_sf"/>
</dbReference>
<accession>A0A0F9LPD4</accession>
<dbReference type="GO" id="GO:0006412">
    <property type="term" value="P:translation"/>
    <property type="evidence" value="ECO:0007669"/>
    <property type="project" value="InterPro"/>
</dbReference>
<evidence type="ECO:0000313" key="5">
    <source>
        <dbReference type="EMBL" id="KKM66235.1"/>
    </source>
</evidence>
<keyword evidence="2" id="KW-0689">Ribosomal protein</keyword>
<name>A0A0F9LPD4_9ZZZZ</name>
<dbReference type="AlphaFoldDB" id="A0A0F9LPD4"/>
<evidence type="ECO:0000256" key="4">
    <source>
        <dbReference type="SAM" id="MobiDB-lite"/>
    </source>
</evidence>
<comment type="similarity">
    <text evidence="1">Belongs to the bacterial ribosomal protein bS21 family.</text>
</comment>
<protein>
    <recommendedName>
        <fullName evidence="6">30S ribosomal protein S21</fullName>
    </recommendedName>
</protein>
<dbReference type="NCBIfam" id="TIGR00030">
    <property type="entry name" value="S21p"/>
    <property type="match status" value="1"/>
</dbReference>
<dbReference type="PANTHER" id="PTHR21109">
    <property type="entry name" value="MITOCHONDRIAL 28S RIBOSOMAL PROTEIN S21"/>
    <property type="match status" value="1"/>
</dbReference>
<evidence type="ECO:0000256" key="2">
    <source>
        <dbReference type="ARBA" id="ARBA00022980"/>
    </source>
</evidence>
<evidence type="ECO:0008006" key="6">
    <source>
        <dbReference type="Google" id="ProtNLM"/>
    </source>
</evidence>
<dbReference type="InterPro" id="IPR001911">
    <property type="entry name" value="Ribosomal_bS21"/>
</dbReference>
<dbReference type="EMBL" id="LAZR01010572">
    <property type="protein sequence ID" value="KKM66235.1"/>
    <property type="molecule type" value="Genomic_DNA"/>
</dbReference>
<evidence type="ECO:0000256" key="3">
    <source>
        <dbReference type="ARBA" id="ARBA00023274"/>
    </source>
</evidence>
<sequence length="170" mass="19801">MLHSRNIMDNELQTQTNAGNQIKAGGRTMPWVIAKPNELFESLMKRFKKAVERAGILSDYKKHESYEKPSVKQKRKRAAAKKRAVKRQKKLERIKARKGTNQNFKWNKDHTKKIPLPPPRKFTPKKDFTKGGTKRDYTKSGQNKNYKNSVPNRSKFTKNQSRPFNKGTKS</sequence>
<dbReference type="PRINTS" id="PR00976">
    <property type="entry name" value="RIBOSOMALS21"/>
</dbReference>
<dbReference type="GO" id="GO:1990904">
    <property type="term" value="C:ribonucleoprotein complex"/>
    <property type="evidence" value="ECO:0007669"/>
    <property type="project" value="UniProtKB-KW"/>
</dbReference>
<dbReference type="PANTHER" id="PTHR21109:SF22">
    <property type="entry name" value="SMALL RIBOSOMAL SUBUNIT PROTEIN BS21"/>
    <property type="match status" value="1"/>
</dbReference>
<dbReference type="Pfam" id="PF01165">
    <property type="entry name" value="Ribosomal_S21"/>
    <property type="match status" value="1"/>
</dbReference>
<dbReference type="GO" id="GO:0005840">
    <property type="term" value="C:ribosome"/>
    <property type="evidence" value="ECO:0007669"/>
    <property type="project" value="UniProtKB-KW"/>
</dbReference>
<feature type="compositionally biased region" description="Basic and acidic residues" evidence="4">
    <location>
        <begin position="59"/>
        <end position="70"/>
    </location>
</feature>